<dbReference type="InterPro" id="IPR029010">
    <property type="entry name" value="ThuA-like"/>
</dbReference>
<keyword evidence="3 6" id="KW-0479">Metal-binding</keyword>
<dbReference type="Proteomes" id="UP001207337">
    <property type="component" value="Unassembled WGS sequence"/>
</dbReference>
<keyword evidence="2 6" id="KW-0349">Heme</keyword>
<evidence type="ECO:0000259" key="7">
    <source>
        <dbReference type="PROSITE" id="PS50093"/>
    </source>
</evidence>
<dbReference type="InterPro" id="IPR011041">
    <property type="entry name" value="Quinoprot_gluc/sorb_DH_b-prop"/>
</dbReference>
<dbReference type="Gene3D" id="3.40.50.880">
    <property type="match status" value="1"/>
</dbReference>
<dbReference type="InterPro" id="IPR002324">
    <property type="entry name" value="Cyt_c_ID"/>
</dbReference>
<dbReference type="PANTHER" id="PTHR40469">
    <property type="entry name" value="SECRETED GLYCOSYL HYDROLASE"/>
    <property type="match status" value="1"/>
</dbReference>
<keyword evidence="1" id="KW-0813">Transport</keyword>
<dbReference type="SUPFAM" id="SSF50952">
    <property type="entry name" value="Soluble quinoprotein glucose dehydrogenase"/>
    <property type="match status" value="1"/>
</dbReference>
<dbReference type="InterPro" id="IPR022409">
    <property type="entry name" value="PKD/Chitinase_dom"/>
</dbReference>
<dbReference type="PROSITE" id="PS50093">
    <property type="entry name" value="PKD"/>
    <property type="match status" value="1"/>
</dbReference>
<evidence type="ECO:0000256" key="3">
    <source>
        <dbReference type="ARBA" id="ARBA00022723"/>
    </source>
</evidence>
<evidence type="ECO:0000256" key="5">
    <source>
        <dbReference type="ARBA" id="ARBA00023004"/>
    </source>
</evidence>
<dbReference type="PROSITE" id="PS51007">
    <property type="entry name" value="CYTC"/>
    <property type="match status" value="1"/>
</dbReference>
<evidence type="ECO:0000313" key="10">
    <source>
        <dbReference type="Proteomes" id="UP001207337"/>
    </source>
</evidence>
<evidence type="ECO:0000256" key="6">
    <source>
        <dbReference type="PROSITE-ProRule" id="PRU00433"/>
    </source>
</evidence>
<proteinExistence type="predicted"/>
<name>A0ABT3Q079_9BACT</name>
<accession>A0ABT3Q079</accession>
<evidence type="ECO:0000313" key="9">
    <source>
        <dbReference type="EMBL" id="MCW9713524.1"/>
    </source>
</evidence>
<feature type="domain" description="PKD" evidence="7">
    <location>
        <begin position="725"/>
        <end position="778"/>
    </location>
</feature>
<dbReference type="InterPro" id="IPR012938">
    <property type="entry name" value="Glc/Sorbosone_DH"/>
</dbReference>
<dbReference type="Pfam" id="PF00801">
    <property type="entry name" value="PKD"/>
    <property type="match status" value="1"/>
</dbReference>
<dbReference type="SUPFAM" id="SSF49299">
    <property type="entry name" value="PKD domain"/>
    <property type="match status" value="1"/>
</dbReference>
<evidence type="ECO:0000256" key="2">
    <source>
        <dbReference type="ARBA" id="ARBA00022617"/>
    </source>
</evidence>
<dbReference type="InterPro" id="IPR029062">
    <property type="entry name" value="Class_I_gatase-like"/>
</dbReference>
<dbReference type="InterPro" id="IPR011042">
    <property type="entry name" value="6-blade_b-propeller_TolB-like"/>
</dbReference>
<evidence type="ECO:0000256" key="4">
    <source>
        <dbReference type="ARBA" id="ARBA00022982"/>
    </source>
</evidence>
<gene>
    <name evidence="9" type="ORF">LQ318_11485</name>
</gene>
<dbReference type="Pfam" id="PF07995">
    <property type="entry name" value="GSDH"/>
    <property type="match status" value="1"/>
</dbReference>
<keyword evidence="5 6" id="KW-0408">Iron</keyword>
<dbReference type="Pfam" id="PF13442">
    <property type="entry name" value="Cytochrome_CBB3"/>
    <property type="match status" value="1"/>
</dbReference>
<dbReference type="EMBL" id="JAJNDC010000003">
    <property type="protein sequence ID" value="MCW9713524.1"/>
    <property type="molecule type" value="Genomic_DNA"/>
</dbReference>
<evidence type="ECO:0000259" key="8">
    <source>
        <dbReference type="PROSITE" id="PS51007"/>
    </source>
</evidence>
<dbReference type="Gene3D" id="2.120.10.30">
    <property type="entry name" value="TolB, C-terminal domain"/>
    <property type="match status" value="1"/>
</dbReference>
<dbReference type="CDD" id="cd00146">
    <property type="entry name" value="PKD"/>
    <property type="match status" value="1"/>
</dbReference>
<dbReference type="Gene3D" id="1.10.760.10">
    <property type="entry name" value="Cytochrome c-like domain"/>
    <property type="match status" value="1"/>
</dbReference>
<protein>
    <submittedName>
        <fullName evidence="9">ThuA domain-containing protein</fullName>
    </submittedName>
</protein>
<dbReference type="InterPro" id="IPR035986">
    <property type="entry name" value="PKD_dom_sf"/>
</dbReference>
<dbReference type="SUPFAM" id="SSF46626">
    <property type="entry name" value="Cytochrome c"/>
    <property type="match status" value="1"/>
</dbReference>
<dbReference type="Pfam" id="PF06283">
    <property type="entry name" value="ThuA"/>
    <property type="match status" value="1"/>
</dbReference>
<dbReference type="InterPro" id="IPR009056">
    <property type="entry name" value="Cyt_c-like_dom"/>
</dbReference>
<keyword evidence="4" id="KW-0249">Electron transport</keyword>
<dbReference type="SMART" id="SM00089">
    <property type="entry name" value="PKD"/>
    <property type="match status" value="1"/>
</dbReference>
<dbReference type="SUPFAM" id="SSF52317">
    <property type="entry name" value="Class I glutamine amidotransferase-like"/>
    <property type="match status" value="1"/>
</dbReference>
<dbReference type="InterPro" id="IPR013783">
    <property type="entry name" value="Ig-like_fold"/>
</dbReference>
<dbReference type="RefSeq" id="WP_265790281.1">
    <property type="nucleotide sequence ID" value="NZ_BAABRS010000003.1"/>
</dbReference>
<dbReference type="InterPro" id="IPR036909">
    <property type="entry name" value="Cyt_c-like_dom_sf"/>
</dbReference>
<dbReference type="Gene3D" id="2.60.40.10">
    <property type="entry name" value="Immunoglobulins"/>
    <property type="match status" value="1"/>
</dbReference>
<dbReference type="PRINTS" id="PR00606">
    <property type="entry name" value="CYTCHROMECID"/>
</dbReference>
<dbReference type="PANTHER" id="PTHR40469:SF2">
    <property type="entry name" value="GALACTOSE-BINDING DOMAIN-LIKE SUPERFAMILY PROTEIN"/>
    <property type="match status" value="1"/>
</dbReference>
<dbReference type="InterPro" id="IPR000601">
    <property type="entry name" value="PKD_dom"/>
</dbReference>
<sequence length="1125" mass="124628">MSCSQRSGPPKVLVFSKTAGFYHNSIPDGVEAIQKLGEENGFEVDTTTSASMFTEDTLKQYSSVVFLSTTGDVLNKYQEADFERYIQAGGGYVGIHAAADTEYEWGWYGRMVGGYFLDHPGINDPHPNVQEGTLHVEDSTHASTEFLPNPWQRTDEWYSYKEFNDKVNVLLTIDEDSYDGGADMGYHPMAWYHEYDGGRAFYTGLGHTKESFTEDLYLDHILAGIEYAIGENNMLDYDEVTTHRVPEANRFSKTQLVGGEFFEPVEMTILPNLDVLIAQRRGEILLYSNQDSTLSEVGYLDVYWKTDEPNVNAEEGLLGIKADPNFEENNYVYAFYSPADTSVNRLSRFVFDGDTLTSETTILEFYSQRDICCHTGGSIAFDSDGLLYLSTGDNSTPFDQPDQPYTLDGYAPLDEREGFKQYNALRSSGNANDLRGKILRIRVNEDGSYDIPEGNLYPPEKEGTRPEIYVQGNRNPYRISVDQKTGYLYWGEVGPDARNDSLDTRGPKGYDEINQARESGFFGWPMFIADNQPYRRYDYGTGESGEAFDPDNPRNLSRYNTGIEELPSPEPAFIWYPYDESEEFPQVGTGGRNAMAGPVYYTDMYPEETRLPEYFDGKLFIYEWVRGWIKVVTMQPNGDYDKMESFMAETDFSAPIDMEVGPDGRIYILEYGSGWFAQNEDSGLSRIDFNAGNRVPVIQNISVNKTSGTLPLDVVATVDASDPEGDPLSYTWNFGDGTTSETDEPTVEHTYEEIGEYDITVEVNDGQGHMETSSPVSVYAGNEAPEVHIEVEGNSTFYFPGQPVSYSIRVVDEGDTLSSDALSNLFVSANYVESDELTEASEGHQEATETMSGRSLIDSYNCQACHSVDSESIGPSYTSVAERYQDSTDVDSYLIDKIINGSSGVWGDRAMPAHGNLSEADAQRIVSWIMSLAGEGEAQESLPAEGEIQSTLGEEPILNGVLVLSASYTDEGSADTKPLTGNASVSLRNNSVDLGTASELEGYSSMTFGGNYLLIAPQDEGSFSLGNIDLSGISSVQMMTVTQQEVEEEYQFELRLGGPDGKKVGEGIRNNVGQQTEQGVFVSPLTIVLDEEAIGGSGELYIVSRPVEEEASSQIILSGITFQNE</sequence>
<evidence type="ECO:0000256" key="1">
    <source>
        <dbReference type="ARBA" id="ARBA00022448"/>
    </source>
</evidence>
<keyword evidence="10" id="KW-1185">Reference proteome</keyword>
<comment type="caution">
    <text evidence="9">The sequence shown here is derived from an EMBL/GenBank/DDBJ whole genome shotgun (WGS) entry which is preliminary data.</text>
</comment>
<feature type="domain" description="Cytochrome c" evidence="8">
    <location>
        <begin position="848"/>
        <end position="933"/>
    </location>
</feature>
<reference evidence="9 10" key="1">
    <citation type="submission" date="2021-11" db="EMBL/GenBank/DDBJ databases">
        <title>Aliifidinibius sp. nov., a new bacterium isolated from saline soil.</title>
        <authorList>
            <person name="Galisteo C."/>
            <person name="De La Haba R."/>
            <person name="Sanchez-Porro C."/>
            <person name="Ventosa A."/>
        </authorList>
    </citation>
    <scope>NUCLEOTIDE SEQUENCE [LARGE SCALE GENOMIC DNA]</scope>
    <source>
        <strain evidence="9 10">KACC 190600</strain>
    </source>
</reference>
<organism evidence="9 10">
    <name type="scientific">Fodinibius salicampi</name>
    <dbReference type="NCBI Taxonomy" id="1920655"/>
    <lineage>
        <taxon>Bacteria</taxon>
        <taxon>Pseudomonadati</taxon>
        <taxon>Balneolota</taxon>
        <taxon>Balneolia</taxon>
        <taxon>Balneolales</taxon>
        <taxon>Balneolaceae</taxon>
        <taxon>Fodinibius</taxon>
    </lineage>
</organism>